<dbReference type="EMBL" id="JBHSDT010000008">
    <property type="protein sequence ID" value="MFC4403669.1"/>
    <property type="molecule type" value="Genomic_DNA"/>
</dbReference>
<accession>A0ABV8WW39</accession>
<dbReference type="Pfam" id="PF14042">
    <property type="entry name" value="DUF4247"/>
    <property type="match status" value="1"/>
</dbReference>
<reference evidence="3" key="1">
    <citation type="journal article" date="2019" name="Int. J. Syst. Evol. Microbiol.">
        <title>The Global Catalogue of Microorganisms (GCM) 10K type strain sequencing project: providing services to taxonomists for standard genome sequencing and annotation.</title>
        <authorList>
            <consortium name="The Broad Institute Genomics Platform"/>
            <consortium name="The Broad Institute Genome Sequencing Center for Infectious Disease"/>
            <person name="Wu L."/>
            <person name="Ma J."/>
        </authorList>
    </citation>
    <scope>NUCLEOTIDE SEQUENCE [LARGE SCALE GENOMIC DNA]</scope>
    <source>
        <strain evidence="3">CCUG 37865</strain>
    </source>
</reference>
<keyword evidence="3" id="KW-1185">Reference proteome</keyword>
<protein>
    <submittedName>
        <fullName evidence="2">DUF4247 domain-containing protein</fullName>
    </submittedName>
</protein>
<organism evidence="2 3">
    <name type="scientific">Gracilibacillus xinjiangensis</name>
    <dbReference type="NCBI Taxonomy" id="1193282"/>
    <lineage>
        <taxon>Bacteria</taxon>
        <taxon>Bacillati</taxon>
        <taxon>Bacillota</taxon>
        <taxon>Bacilli</taxon>
        <taxon>Bacillales</taxon>
        <taxon>Bacillaceae</taxon>
        <taxon>Gracilibacillus</taxon>
    </lineage>
</organism>
<feature type="compositionally biased region" description="Gly residues" evidence="1">
    <location>
        <begin position="214"/>
        <end position="224"/>
    </location>
</feature>
<dbReference type="InterPro" id="IPR025341">
    <property type="entry name" value="DUF4247"/>
</dbReference>
<evidence type="ECO:0000256" key="1">
    <source>
        <dbReference type="SAM" id="MobiDB-lite"/>
    </source>
</evidence>
<sequence>MKHHLLIMSGLILCLILAGCGQDQIQNISAFDGSSSVNKEDVQTEESKEEIIDQLKNGNTADMERLIANTFPFVDSATGEKTTANIYATDKFEVQELAKLLEEIEKPDEISEYIDNQQILIYNDHFIILKDSEEMDDVVFIEVASDDFVRNNYSPNFLTTYFAIRLLDDVLGVDNWAKKRRSTCQNGGCYGGYRSSQSYNKGNTTNSSSRGMGSFRGGGPGTGK</sequence>
<dbReference type="RefSeq" id="WP_390252201.1">
    <property type="nucleotide sequence ID" value="NZ_JBHSDT010000008.1"/>
</dbReference>
<proteinExistence type="predicted"/>
<dbReference type="Proteomes" id="UP001595882">
    <property type="component" value="Unassembled WGS sequence"/>
</dbReference>
<evidence type="ECO:0000313" key="3">
    <source>
        <dbReference type="Proteomes" id="UP001595882"/>
    </source>
</evidence>
<name>A0ABV8WW39_9BACI</name>
<comment type="caution">
    <text evidence="2">The sequence shown here is derived from an EMBL/GenBank/DDBJ whole genome shotgun (WGS) entry which is preliminary data.</text>
</comment>
<dbReference type="PROSITE" id="PS51257">
    <property type="entry name" value="PROKAR_LIPOPROTEIN"/>
    <property type="match status" value="1"/>
</dbReference>
<feature type="region of interest" description="Disordered" evidence="1">
    <location>
        <begin position="200"/>
        <end position="224"/>
    </location>
</feature>
<gene>
    <name evidence="2" type="ORF">ACFOY7_11375</name>
</gene>
<evidence type="ECO:0000313" key="2">
    <source>
        <dbReference type="EMBL" id="MFC4403669.1"/>
    </source>
</evidence>